<accession>B9TFG9</accession>
<evidence type="ECO:0000313" key="2">
    <source>
        <dbReference type="Proteomes" id="UP000008311"/>
    </source>
</evidence>
<dbReference type="Proteomes" id="UP000008311">
    <property type="component" value="Unassembled WGS sequence"/>
</dbReference>
<reference evidence="2" key="1">
    <citation type="journal article" date="2010" name="Nat. Biotechnol.">
        <title>Draft genome sequence of the oilseed species Ricinus communis.</title>
        <authorList>
            <person name="Chan A.P."/>
            <person name="Crabtree J."/>
            <person name="Zhao Q."/>
            <person name="Lorenzi H."/>
            <person name="Orvis J."/>
            <person name="Puiu D."/>
            <person name="Melake-Berhan A."/>
            <person name="Jones K.M."/>
            <person name="Redman J."/>
            <person name="Chen G."/>
            <person name="Cahoon E.B."/>
            <person name="Gedil M."/>
            <person name="Stanke M."/>
            <person name="Haas B.J."/>
            <person name="Wortman J.R."/>
            <person name="Fraser-Liggett C.M."/>
            <person name="Ravel J."/>
            <person name="Rabinowicz P.D."/>
        </authorList>
    </citation>
    <scope>NUCLEOTIDE SEQUENCE [LARGE SCALE GENOMIC DNA]</scope>
    <source>
        <strain evidence="2">cv. Hale</strain>
    </source>
</reference>
<proteinExistence type="predicted"/>
<organism evidence="1 2">
    <name type="scientific">Ricinus communis</name>
    <name type="common">Castor bean</name>
    <dbReference type="NCBI Taxonomy" id="3988"/>
    <lineage>
        <taxon>Eukaryota</taxon>
        <taxon>Viridiplantae</taxon>
        <taxon>Streptophyta</taxon>
        <taxon>Embryophyta</taxon>
        <taxon>Tracheophyta</taxon>
        <taxon>Spermatophyta</taxon>
        <taxon>Magnoliopsida</taxon>
        <taxon>eudicotyledons</taxon>
        <taxon>Gunneridae</taxon>
        <taxon>Pentapetalae</taxon>
        <taxon>rosids</taxon>
        <taxon>fabids</taxon>
        <taxon>Malpighiales</taxon>
        <taxon>Euphorbiaceae</taxon>
        <taxon>Acalyphoideae</taxon>
        <taxon>Acalypheae</taxon>
        <taxon>Ricinus</taxon>
    </lineage>
</organism>
<keyword evidence="2" id="KW-1185">Reference proteome</keyword>
<dbReference type="AlphaFoldDB" id="B9TFG9"/>
<protein>
    <submittedName>
        <fullName evidence="1">Uncharacterized protein</fullName>
    </submittedName>
</protein>
<gene>
    <name evidence="1" type="ORF">RCOM_1789610</name>
</gene>
<feature type="non-terminal residue" evidence="1">
    <location>
        <position position="1"/>
    </location>
</feature>
<sequence>LQQRFEPFGGLEVNDDALAVALQRIGRIGWRIRPFDRNNLGTHIAQHHAAEWAGADAQQLNHFQTCQWTHVLPLNVMLRRKSPTNALVRLSNGLPREA</sequence>
<evidence type="ECO:0000313" key="1">
    <source>
        <dbReference type="EMBL" id="EEF25394.1"/>
    </source>
</evidence>
<name>B9TFG9_RICCO</name>
<dbReference type="InParanoid" id="B9TFG9"/>
<dbReference type="EMBL" id="EQ979792">
    <property type="protein sequence ID" value="EEF25394.1"/>
    <property type="molecule type" value="Genomic_DNA"/>
</dbReference>